<keyword evidence="8" id="KW-0472">Membrane</keyword>
<keyword evidence="12" id="KW-1185">Reference proteome</keyword>
<dbReference type="InterPro" id="IPR001431">
    <property type="entry name" value="Pept_M16_Zn_BS"/>
</dbReference>
<evidence type="ECO:0000313" key="12">
    <source>
        <dbReference type="Proteomes" id="UP001190700"/>
    </source>
</evidence>
<dbReference type="GO" id="GO:0046872">
    <property type="term" value="F:metal ion binding"/>
    <property type="evidence" value="ECO:0007669"/>
    <property type="project" value="UniProtKB-KW"/>
</dbReference>
<reference evidence="11 12" key="1">
    <citation type="journal article" date="2015" name="Genome Biol. Evol.">
        <title>Comparative Genomics of a Bacterivorous Green Alga Reveals Evolutionary Causalities and Consequences of Phago-Mixotrophic Mode of Nutrition.</title>
        <authorList>
            <person name="Burns J.A."/>
            <person name="Paasch A."/>
            <person name="Narechania A."/>
            <person name="Kim E."/>
        </authorList>
    </citation>
    <scope>NUCLEOTIDE SEQUENCE [LARGE SCALE GENOMIC DNA]</scope>
    <source>
        <strain evidence="11 12">PLY_AMNH</strain>
    </source>
</reference>
<dbReference type="Pfam" id="PF00675">
    <property type="entry name" value="Peptidase_M16"/>
    <property type="match status" value="1"/>
</dbReference>
<dbReference type="PROSITE" id="PS00143">
    <property type="entry name" value="INSULINASE"/>
    <property type="match status" value="1"/>
</dbReference>
<feature type="domain" description="Peptidase M16 N-terminal" evidence="9">
    <location>
        <begin position="57"/>
        <end position="177"/>
    </location>
</feature>
<dbReference type="GO" id="GO:0006508">
    <property type="term" value="P:proteolysis"/>
    <property type="evidence" value="ECO:0007669"/>
    <property type="project" value="UniProtKB-KW"/>
</dbReference>
<dbReference type="AlphaFoldDB" id="A0AAE0F350"/>
<evidence type="ECO:0000256" key="7">
    <source>
        <dbReference type="RuleBase" id="RU004447"/>
    </source>
</evidence>
<keyword evidence="4" id="KW-0378">Hydrolase</keyword>
<evidence type="ECO:0000259" key="9">
    <source>
        <dbReference type="Pfam" id="PF00675"/>
    </source>
</evidence>
<gene>
    <name evidence="11" type="ORF">CYMTET_40280</name>
</gene>
<dbReference type="InterPro" id="IPR011249">
    <property type="entry name" value="Metalloenz_LuxS/M16"/>
</dbReference>
<evidence type="ECO:0000259" key="10">
    <source>
        <dbReference type="Pfam" id="PF05193"/>
    </source>
</evidence>
<evidence type="ECO:0000256" key="8">
    <source>
        <dbReference type="SAM" id="Phobius"/>
    </source>
</evidence>
<dbReference type="InterPro" id="IPR011765">
    <property type="entry name" value="Pept_M16_N"/>
</dbReference>
<evidence type="ECO:0000313" key="11">
    <source>
        <dbReference type="EMBL" id="KAK3250341.1"/>
    </source>
</evidence>
<dbReference type="Gene3D" id="3.30.830.10">
    <property type="entry name" value="Metalloenzyme, LuxS/M16 peptidase-like"/>
    <property type="match status" value="4"/>
</dbReference>
<evidence type="ECO:0000256" key="3">
    <source>
        <dbReference type="ARBA" id="ARBA00022723"/>
    </source>
</evidence>
<name>A0AAE0F350_9CHLO</name>
<organism evidence="11 12">
    <name type="scientific">Cymbomonas tetramitiformis</name>
    <dbReference type="NCBI Taxonomy" id="36881"/>
    <lineage>
        <taxon>Eukaryota</taxon>
        <taxon>Viridiplantae</taxon>
        <taxon>Chlorophyta</taxon>
        <taxon>Pyramimonadophyceae</taxon>
        <taxon>Pyramimonadales</taxon>
        <taxon>Pyramimonadaceae</taxon>
        <taxon>Cymbomonas</taxon>
    </lineage>
</organism>
<dbReference type="Proteomes" id="UP001190700">
    <property type="component" value="Unassembled WGS sequence"/>
</dbReference>
<proteinExistence type="inferred from homology"/>
<feature type="transmembrane region" description="Helical" evidence="8">
    <location>
        <begin position="996"/>
        <end position="1016"/>
    </location>
</feature>
<comment type="caution">
    <text evidence="11">The sequence shown here is derived from an EMBL/GenBank/DDBJ whole genome shotgun (WGS) entry which is preliminary data.</text>
</comment>
<keyword evidence="2" id="KW-0645">Protease</keyword>
<dbReference type="Pfam" id="PF05193">
    <property type="entry name" value="Peptidase_M16_C"/>
    <property type="match status" value="2"/>
</dbReference>
<dbReference type="PANTHER" id="PTHR43690:SF34">
    <property type="entry name" value="ZINC PROTEASE PQQL-LIKE"/>
    <property type="match status" value="1"/>
</dbReference>
<dbReference type="PANTHER" id="PTHR43690">
    <property type="entry name" value="NARDILYSIN"/>
    <property type="match status" value="1"/>
</dbReference>
<feature type="domain" description="Peptidase M16 C-terminal" evidence="10">
    <location>
        <begin position="710"/>
        <end position="907"/>
    </location>
</feature>
<protein>
    <submittedName>
        <fullName evidence="11">Uncharacterized protein</fullName>
    </submittedName>
</protein>
<dbReference type="SUPFAM" id="SSF63411">
    <property type="entry name" value="LuxS/MPP-like metallohydrolase"/>
    <property type="match status" value="4"/>
</dbReference>
<keyword evidence="3" id="KW-0479">Metal-binding</keyword>
<dbReference type="InterPro" id="IPR050626">
    <property type="entry name" value="Peptidase_M16"/>
</dbReference>
<evidence type="ECO:0000256" key="2">
    <source>
        <dbReference type="ARBA" id="ARBA00022670"/>
    </source>
</evidence>
<feature type="domain" description="Peptidase M16 C-terminal" evidence="10">
    <location>
        <begin position="221"/>
        <end position="399"/>
    </location>
</feature>
<dbReference type="InterPro" id="IPR007863">
    <property type="entry name" value="Peptidase_M16_C"/>
</dbReference>
<keyword evidence="5" id="KW-0862">Zinc</keyword>
<keyword evidence="8" id="KW-0812">Transmembrane</keyword>
<comment type="similarity">
    <text evidence="1 7">Belongs to the peptidase M16 family.</text>
</comment>
<evidence type="ECO:0000256" key="1">
    <source>
        <dbReference type="ARBA" id="ARBA00007261"/>
    </source>
</evidence>
<evidence type="ECO:0000256" key="6">
    <source>
        <dbReference type="ARBA" id="ARBA00023049"/>
    </source>
</evidence>
<sequence>MAALDPMSTHIGGGAQSDFYRLKPLAFSEEEFRKPIPLGPEGVVNYGVLENGMKYFVRANKKPPQRAAIALVVKVGSVSEEEEERGLAHIVEHLAFSGTENFTNHDIVKFLESIGAEFGACQNAYTSADETVYELMLPVDKPELLEKAFQVFSEFATKIRVAEEDVKKERGAVLEEWRQGRDARGRGAEAHWKLVMQGSQYEHRLPIGLEKVIRNAPASTIRGFYTKWYHPENMAIVAVGDFGDTDPVVQLLHKTLGTCKAAPDAPPLRPLKSFDFMPHNVPRYSAHVDKETQQSVCYISFKHPKKQLLSAFDHREHMIGELFSIIMNSRFFKISRQTNPPFYTASTQSEEPCRPVQGLGLTAACEEGGTLVAIEALLKEVARVRVHSVSERELRIARARVLSDFETHYLERDQAYSTDLRDEYVRHFLQGEFVVGQELEARLALSSLPGITAGDVQAYADKYCPECSCVIKTMEHRQRATEDDLQAVVAAVAQLEATAGVGGLEPWQEDPLPESLIEAKDLPEPEAAVSTRRWEVVDAKEMVLPNGMRVIYKSTSFLDDQVLLSGFAHGGLSEVPVDEFDSLSCSTLLATELGVFGYKPEVLSEIMAGKRVNVSCSIGAFKRSFSGDQSPLDLESALQLVHRLFTTRVEPNPEDLQVIMAMTAEGIKSSQRDPYTVFANRVRSIVFGGCYYFRMLTVDKFLRIDPDAACDYFTAAFSNPAEFTIVLVGAITPEMAEPLIERYLGGIPAQAANGPAPILPADVTPLPFGFPKGVVTDEVRMPMVEALNSTQITLPVELVREAGGARYSSDEASGVLADLQWLDLSTRILESRLLQLLRFKFGEVYTVQVSVFFGVEAPSRVGSVRGDVTISFSCDPSSAERLRELALDELEKLQQSGPSEHQLATALELEQRAYEVGLQENSHWLERILSAYQSRRFAGDLDRSHTTRNRVRDEVLKAATPDEIRQAFCRIFPYPCRSRYAAVTLLPLHPWYRRPAPVAATLTGAGIAVYLISRLYRRRTS</sequence>
<accession>A0AAE0F350</accession>
<keyword evidence="6" id="KW-0482">Metalloprotease</keyword>
<evidence type="ECO:0000256" key="4">
    <source>
        <dbReference type="ARBA" id="ARBA00022801"/>
    </source>
</evidence>
<dbReference type="EMBL" id="LGRX02026776">
    <property type="protein sequence ID" value="KAK3250341.1"/>
    <property type="molecule type" value="Genomic_DNA"/>
</dbReference>
<dbReference type="GO" id="GO:0004222">
    <property type="term" value="F:metalloendopeptidase activity"/>
    <property type="evidence" value="ECO:0007669"/>
    <property type="project" value="InterPro"/>
</dbReference>
<keyword evidence="8" id="KW-1133">Transmembrane helix</keyword>
<evidence type="ECO:0000256" key="5">
    <source>
        <dbReference type="ARBA" id="ARBA00022833"/>
    </source>
</evidence>